<keyword evidence="1" id="KW-0812">Transmembrane</keyword>
<reference evidence="2 3" key="1">
    <citation type="submission" date="2013-02" db="EMBL/GenBank/DDBJ databases">
        <authorList>
            <person name="Harkins D.M."/>
            <person name="Durkin A.S."/>
            <person name="Brinkac L.M."/>
            <person name="Haft D.H."/>
            <person name="Selengut J.D."/>
            <person name="Sanka R."/>
            <person name="DePew J."/>
            <person name="Purushe J."/>
            <person name="Tulsiani S.M."/>
            <person name="Graham G.C."/>
            <person name="Burns M.-A."/>
            <person name="Dohnt M.F."/>
            <person name="Smythe L.D."/>
            <person name="McKay D.B."/>
            <person name="Craig S.B."/>
            <person name="Vinetz J.M."/>
            <person name="Sutton G.G."/>
            <person name="Nierman W.C."/>
            <person name="Fouts D.E."/>
        </authorList>
    </citation>
    <scope>NUCLEOTIDE SEQUENCE [LARGE SCALE GENOMIC DNA]</scope>
    <source>
        <strain evidence="2 3">LT2186</strain>
    </source>
</reference>
<feature type="transmembrane region" description="Helical" evidence="1">
    <location>
        <begin position="12"/>
        <end position="32"/>
    </location>
</feature>
<proteinExistence type="predicted"/>
<dbReference type="BioCyc" id="LINT1001599:G11K9-1369-MONOMER"/>
<keyword evidence="1" id="KW-0472">Membrane</keyword>
<accession>M3I1K9</accession>
<evidence type="ECO:0000313" key="2">
    <source>
        <dbReference type="EMBL" id="EMG09797.1"/>
    </source>
</evidence>
<organism evidence="2 3">
    <name type="scientific">Leptospira interrogans serovar Grippotyphosa str. LT2186</name>
    <dbReference type="NCBI Taxonomy" id="1001599"/>
    <lineage>
        <taxon>Bacteria</taxon>
        <taxon>Pseudomonadati</taxon>
        <taxon>Spirochaetota</taxon>
        <taxon>Spirochaetia</taxon>
        <taxon>Leptospirales</taxon>
        <taxon>Leptospiraceae</taxon>
        <taxon>Leptospira</taxon>
    </lineage>
</organism>
<name>M3I1K9_LEPIR</name>
<keyword evidence="1" id="KW-1133">Transmembrane helix</keyword>
<sequence length="37" mass="4684">MCDLFKKPSYNQFLRIFASFLYKIIFDFWSYFNTFEL</sequence>
<dbReference type="Proteomes" id="UP000011776">
    <property type="component" value="Unassembled WGS sequence"/>
</dbReference>
<comment type="caution">
    <text evidence="2">The sequence shown here is derived from an EMBL/GenBank/DDBJ whole genome shotgun (WGS) entry which is preliminary data.</text>
</comment>
<evidence type="ECO:0000256" key="1">
    <source>
        <dbReference type="SAM" id="Phobius"/>
    </source>
</evidence>
<evidence type="ECO:0000313" key="3">
    <source>
        <dbReference type="Proteomes" id="UP000011776"/>
    </source>
</evidence>
<dbReference type="EMBL" id="AFME02000301">
    <property type="protein sequence ID" value="EMG09797.1"/>
    <property type="molecule type" value="Genomic_DNA"/>
</dbReference>
<gene>
    <name evidence="2" type="ORF">LEP1GSC151_1191</name>
</gene>
<protein>
    <submittedName>
        <fullName evidence="2">Uncharacterized protein</fullName>
    </submittedName>
</protein>
<dbReference type="AlphaFoldDB" id="M3I1K9"/>